<evidence type="ECO:0000256" key="2">
    <source>
        <dbReference type="ARBA" id="ARBA00008034"/>
    </source>
</evidence>
<comment type="caution">
    <text evidence="8">The sequence shown here is derived from an EMBL/GenBank/DDBJ whole genome shotgun (WGS) entry which is preliminary data.</text>
</comment>
<dbReference type="GO" id="GO:0043190">
    <property type="term" value="C:ATP-binding cassette (ABC) transporter complex"/>
    <property type="evidence" value="ECO:0007669"/>
    <property type="project" value="InterPro"/>
</dbReference>
<dbReference type="InterPro" id="IPR037294">
    <property type="entry name" value="ABC_BtuC-like"/>
</dbReference>
<dbReference type="InterPro" id="IPR001626">
    <property type="entry name" value="ABC_TroCD"/>
</dbReference>
<gene>
    <name evidence="8" type="ORF">A2363_00055</name>
</gene>
<evidence type="ECO:0000256" key="1">
    <source>
        <dbReference type="ARBA" id="ARBA00004141"/>
    </source>
</evidence>
<dbReference type="Gene3D" id="1.10.3470.10">
    <property type="entry name" value="ABC transporter involved in vitamin B12 uptake, BtuC"/>
    <property type="match status" value="1"/>
</dbReference>
<keyword evidence="6" id="KW-0813">Transport</keyword>
<comment type="subcellular location">
    <subcellularLocation>
        <location evidence="6">Cell membrane</location>
        <topology evidence="6">Multi-pass membrane protein</topology>
    </subcellularLocation>
    <subcellularLocation>
        <location evidence="1">Membrane</location>
        <topology evidence="1">Multi-pass membrane protein</topology>
    </subcellularLocation>
</comment>
<dbReference type="SUPFAM" id="SSF81345">
    <property type="entry name" value="ABC transporter involved in vitamin B12 uptake, BtuC"/>
    <property type="match status" value="1"/>
</dbReference>
<protein>
    <submittedName>
        <fullName evidence="8">ABC transporter</fullName>
    </submittedName>
</protein>
<dbReference type="PANTHER" id="PTHR30477">
    <property type="entry name" value="ABC-TRANSPORTER METAL-BINDING PROTEIN"/>
    <property type="match status" value="1"/>
</dbReference>
<feature type="transmembrane region" description="Helical" evidence="7">
    <location>
        <begin position="134"/>
        <end position="153"/>
    </location>
</feature>
<dbReference type="GO" id="GO:0055085">
    <property type="term" value="P:transmembrane transport"/>
    <property type="evidence" value="ECO:0007669"/>
    <property type="project" value="InterPro"/>
</dbReference>
<keyword evidence="5 7" id="KW-0472">Membrane</keyword>
<evidence type="ECO:0000256" key="6">
    <source>
        <dbReference type="RuleBase" id="RU003943"/>
    </source>
</evidence>
<dbReference type="AlphaFoldDB" id="A0A1F6BD22"/>
<dbReference type="STRING" id="1798401.A2363_00055"/>
<dbReference type="Proteomes" id="UP000176186">
    <property type="component" value="Unassembled WGS sequence"/>
</dbReference>
<feature type="transmembrane region" description="Helical" evidence="7">
    <location>
        <begin position="221"/>
        <end position="242"/>
    </location>
</feature>
<reference evidence="8 9" key="1">
    <citation type="journal article" date="2016" name="Nat. Commun.">
        <title>Thousands of microbial genomes shed light on interconnected biogeochemical processes in an aquifer system.</title>
        <authorList>
            <person name="Anantharaman K."/>
            <person name="Brown C.T."/>
            <person name="Hug L.A."/>
            <person name="Sharon I."/>
            <person name="Castelle C.J."/>
            <person name="Probst A.J."/>
            <person name="Thomas B.C."/>
            <person name="Singh A."/>
            <person name="Wilkins M.J."/>
            <person name="Karaoz U."/>
            <person name="Brodie E.L."/>
            <person name="Williams K.H."/>
            <person name="Hubbard S.S."/>
            <person name="Banfield J.F."/>
        </authorList>
    </citation>
    <scope>NUCLEOTIDE SEQUENCE [LARGE SCALE GENOMIC DNA]</scope>
</reference>
<comment type="similarity">
    <text evidence="2 6">Belongs to the ABC-3 integral membrane protein family.</text>
</comment>
<organism evidence="8 9">
    <name type="scientific">Candidatus Gottesmanbacteria bacterium RIFOXYB1_FULL_47_11</name>
    <dbReference type="NCBI Taxonomy" id="1798401"/>
    <lineage>
        <taxon>Bacteria</taxon>
        <taxon>Candidatus Gottesmaniibacteriota</taxon>
    </lineage>
</organism>
<dbReference type="PANTHER" id="PTHR30477:SF0">
    <property type="entry name" value="METAL TRANSPORT SYSTEM MEMBRANE PROTEIN TM_0125-RELATED"/>
    <property type="match status" value="1"/>
</dbReference>
<feature type="transmembrane region" description="Helical" evidence="7">
    <location>
        <begin position="248"/>
        <end position="265"/>
    </location>
</feature>
<evidence type="ECO:0000256" key="7">
    <source>
        <dbReference type="SAM" id="Phobius"/>
    </source>
</evidence>
<evidence type="ECO:0000256" key="5">
    <source>
        <dbReference type="ARBA" id="ARBA00023136"/>
    </source>
</evidence>
<evidence type="ECO:0000313" key="9">
    <source>
        <dbReference type="Proteomes" id="UP000176186"/>
    </source>
</evidence>
<name>A0A1F6BD22_9BACT</name>
<keyword evidence="4 7" id="KW-1133">Transmembrane helix</keyword>
<proteinExistence type="inferred from homology"/>
<evidence type="ECO:0000256" key="4">
    <source>
        <dbReference type="ARBA" id="ARBA00022989"/>
    </source>
</evidence>
<sequence length="271" mass="28881">MDIWQILQYGFIQRAFVTGAFVAILCSSLGLFLVLRRLSLIGDGLSHVSFGAIAVGLFLGFYPLYAAIPLVVLSSLLILKLTQKARVYGDAAIGIVSSVALAGGVILASLSGGFNVDLFSYLFGNILAISEAEMVVSIVLSLVVLLIVYLFYYELFSISFNEELAQVTGIKTEKINTMLVILTAITVVLSIRVVGIMLVSSFLILPAVTALQVARSFKKALLLSSVSSVVSLIAGVVISFIFNLPTGATVVMANFVLFALALGYAKYAMAK</sequence>
<evidence type="ECO:0000256" key="3">
    <source>
        <dbReference type="ARBA" id="ARBA00022692"/>
    </source>
</evidence>
<evidence type="ECO:0000313" key="8">
    <source>
        <dbReference type="EMBL" id="OGG34825.1"/>
    </source>
</evidence>
<keyword evidence="3 6" id="KW-0812">Transmembrane</keyword>
<dbReference type="EMBL" id="MFKE01000020">
    <property type="protein sequence ID" value="OGG34825.1"/>
    <property type="molecule type" value="Genomic_DNA"/>
</dbReference>
<dbReference type="GO" id="GO:0010043">
    <property type="term" value="P:response to zinc ion"/>
    <property type="evidence" value="ECO:0007669"/>
    <property type="project" value="TreeGrafter"/>
</dbReference>
<feature type="transmembrane region" description="Helical" evidence="7">
    <location>
        <begin position="91"/>
        <end position="114"/>
    </location>
</feature>
<feature type="transmembrane region" description="Helical" evidence="7">
    <location>
        <begin position="174"/>
        <end position="191"/>
    </location>
</feature>
<feature type="transmembrane region" description="Helical" evidence="7">
    <location>
        <begin position="12"/>
        <end position="35"/>
    </location>
</feature>
<accession>A0A1F6BD22</accession>
<dbReference type="Pfam" id="PF00950">
    <property type="entry name" value="ABC-3"/>
    <property type="match status" value="1"/>
</dbReference>
<feature type="transmembrane region" description="Helical" evidence="7">
    <location>
        <begin position="47"/>
        <end position="79"/>
    </location>
</feature>